<dbReference type="Gene3D" id="1.10.238.20">
    <property type="entry name" value="Pheromone/general odorant binding protein domain"/>
    <property type="match status" value="1"/>
</dbReference>
<reference evidence="3" key="2">
    <citation type="submission" date="2022-01" db="EMBL/GenBank/DDBJ databases">
        <authorList>
            <person name="King R."/>
        </authorList>
    </citation>
    <scope>NUCLEOTIDE SEQUENCE</scope>
</reference>
<dbReference type="GO" id="GO:0005615">
    <property type="term" value="C:extracellular space"/>
    <property type="evidence" value="ECO:0007669"/>
    <property type="project" value="TreeGrafter"/>
</dbReference>
<dbReference type="InterPro" id="IPR036728">
    <property type="entry name" value="PBP_GOBP_sf"/>
</dbReference>
<feature type="signal peptide" evidence="2">
    <location>
        <begin position="1"/>
        <end position="20"/>
    </location>
</feature>
<sequence>MNRPVIVVALVLACIFSCNGISPELKTAIEECKAEHNVESDQIKEAIENKKLPETENGQCFMSCVMEKMGVIKDGKIDMDKAMEHYEKKVKDPENRQKANEVAKRCANVQGTDAKCSLATELVKCVVKTAEELQLEMSKDEVE</sequence>
<evidence type="ECO:0000313" key="4">
    <source>
        <dbReference type="EMBL" id="QCZ25059.1"/>
    </source>
</evidence>
<dbReference type="GO" id="GO:0007608">
    <property type="term" value="P:sensory perception of smell"/>
    <property type="evidence" value="ECO:0007669"/>
    <property type="project" value="TreeGrafter"/>
</dbReference>
<evidence type="ECO:0000256" key="1">
    <source>
        <dbReference type="ARBA" id="ARBA00022729"/>
    </source>
</evidence>
<dbReference type="SUPFAM" id="SSF47565">
    <property type="entry name" value="Insect pheromone/odorant-binding proteins"/>
    <property type="match status" value="1"/>
</dbReference>
<dbReference type="Pfam" id="PF01395">
    <property type="entry name" value="PBP_GOBP"/>
    <property type="match status" value="1"/>
</dbReference>
<name>A0A4Y5RE58_NEZVI</name>
<keyword evidence="1 2" id="KW-0732">Signal</keyword>
<organism evidence="4">
    <name type="scientific">Nezara viridula</name>
    <name type="common">Southern green stink bug</name>
    <name type="synonym">Cimex viridulus</name>
    <dbReference type="NCBI Taxonomy" id="85310"/>
    <lineage>
        <taxon>Eukaryota</taxon>
        <taxon>Metazoa</taxon>
        <taxon>Ecdysozoa</taxon>
        <taxon>Arthropoda</taxon>
        <taxon>Hexapoda</taxon>
        <taxon>Insecta</taxon>
        <taxon>Pterygota</taxon>
        <taxon>Neoptera</taxon>
        <taxon>Paraneoptera</taxon>
        <taxon>Hemiptera</taxon>
        <taxon>Heteroptera</taxon>
        <taxon>Panheteroptera</taxon>
        <taxon>Pentatomomorpha</taxon>
        <taxon>Pentatomoidea</taxon>
        <taxon>Pentatomidae</taxon>
        <taxon>Pentatominae</taxon>
        <taxon>Nezara</taxon>
    </lineage>
</organism>
<dbReference type="SMART" id="SM00708">
    <property type="entry name" value="PhBP"/>
    <property type="match status" value="1"/>
</dbReference>
<dbReference type="PANTHER" id="PTHR11857">
    <property type="entry name" value="ODORANT BINDING PROTEIN-RELATED"/>
    <property type="match status" value="1"/>
</dbReference>
<evidence type="ECO:0000313" key="3">
    <source>
        <dbReference type="EMBL" id="CAH1391407.1"/>
    </source>
</evidence>
<gene>
    <name evidence="4" type="primary">OBP2</name>
    <name evidence="3" type="ORF">NEZAVI_LOCUS2432</name>
</gene>
<dbReference type="EMBL" id="OV725077">
    <property type="protein sequence ID" value="CAH1391407.1"/>
    <property type="molecule type" value="Genomic_DNA"/>
</dbReference>
<protein>
    <submittedName>
        <fullName evidence="4">Odorant binding protein 2</fullName>
    </submittedName>
</protein>
<evidence type="ECO:0000313" key="5">
    <source>
        <dbReference type="Proteomes" id="UP001152798"/>
    </source>
</evidence>
<dbReference type="CDD" id="cd23992">
    <property type="entry name" value="PBP_GOBP"/>
    <property type="match status" value="1"/>
</dbReference>
<dbReference type="OrthoDB" id="6611826at2759"/>
<reference evidence="4" key="1">
    <citation type="submission" date="2019-04" db="EMBL/GenBank/DDBJ databases">
        <title>Candidate genes coding for odorant binding proteins and chemosensory proteins identified from dissected antennae and mouthparts of the southern green stink bug Nezara viridula.</title>
        <authorList>
            <person name="Wu Z."/>
            <person name="Cui Y."/>
            <person name="Qu M."/>
            <person name="Lin J.-H."/>
        </authorList>
    </citation>
    <scope>NUCLEOTIDE SEQUENCE</scope>
</reference>
<keyword evidence="5" id="KW-1185">Reference proteome</keyword>
<dbReference type="Proteomes" id="UP001152798">
    <property type="component" value="Chromosome 1"/>
</dbReference>
<proteinExistence type="evidence at transcript level"/>
<dbReference type="InterPro" id="IPR006170">
    <property type="entry name" value="PBP/GOBP"/>
</dbReference>
<dbReference type="EMBL" id="MK753147">
    <property type="protein sequence ID" value="QCZ25059.1"/>
    <property type="molecule type" value="mRNA"/>
</dbReference>
<dbReference type="AlphaFoldDB" id="A0A4Y5RE58"/>
<dbReference type="GO" id="GO:0005549">
    <property type="term" value="F:odorant binding"/>
    <property type="evidence" value="ECO:0007669"/>
    <property type="project" value="InterPro"/>
</dbReference>
<feature type="chain" id="PRO_5040601665" evidence="2">
    <location>
        <begin position="21"/>
        <end position="143"/>
    </location>
</feature>
<evidence type="ECO:0000256" key="2">
    <source>
        <dbReference type="SAM" id="SignalP"/>
    </source>
</evidence>
<accession>A0A4Y5RE58</accession>